<gene>
    <name evidence="3" type="ORF">DERYTH_LOCUS263</name>
</gene>
<keyword evidence="4" id="KW-1185">Reference proteome</keyword>
<evidence type="ECO:0000256" key="1">
    <source>
        <dbReference type="PROSITE-ProRule" id="PRU10141"/>
    </source>
</evidence>
<dbReference type="GO" id="GO:0005524">
    <property type="term" value="F:ATP binding"/>
    <property type="evidence" value="ECO:0007669"/>
    <property type="project" value="UniProtKB-UniRule"/>
</dbReference>
<evidence type="ECO:0000313" key="4">
    <source>
        <dbReference type="Proteomes" id="UP000789405"/>
    </source>
</evidence>
<dbReference type="AlphaFoldDB" id="A0A9N8YQX4"/>
<feature type="region of interest" description="Disordered" evidence="2">
    <location>
        <begin position="1"/>
        <end position="20"/>
    </location>
</feature>
<dbReference type="EMBL" id="CAJVPY010000052">
    <property type="protein sequence ID" value="CAG8446780.1"/>
    <property type="molecule type" value="Genomic_DNA"/>
</dbReference>
<organism evidence="3 4">
    <name type="scientific">Dentiscutata erythropus</name>
    <dbReference type="NCBI Taxonomy" id="1348616"/>
    <lineage>
        <taxon>Eukaryota</taxon>
        <taxon>Fungi</taxon>
        <taxon>Fungi incertae sedis</taxon>
        <taxon>Mucoromycota</taxon>
        <taxon>Glomeromycotina</taxon>
        <taxon>Glomeromycetes</taxon>
        <taxon>Diversisporales</taxon>
        <taxon>Gigasporaceae</taxon>
        <taxon>Dentiscutata</taxon>
    </lineage>
</organism>
<dbReference type="SUPFAM" id="SSF56112">
    <property type="entry name" value="Protein kinase-like (PK-like)"/>
    <property type="match status" value="1"/>
</dbReference>
<dbReference type="InterPro" id="IPR017441">
    <property type="entry name" value="Protein_kinase_ATP_BS"/>
</dbReference>
<dbReference type="Gene3D" id="3.30.200.20">
    <property type="entry name" value="Phosphorylase Kinase, domain 1"/>
    <property type="match status" value="1"/>
</dbReference>
<feature type="compositionally biased region" description="Basic and acidic residues" evidence="2">
    <location>
        <begin position="10"/>
        <end position="20"/>
    </location>
</feature>
<dbReference type="Proteomes" id="UP000789405">
    <property type="component" value="Unassembled WGS sequence"/>
</dbReference>
<evidence type="ECO:0000256" key="2">
    <source>
        <dbReference type="SAM" id="MobiDB-lite"/>
    </source>
</evidence>
<proteinExistence type="predicted"/>
<accession>A0A9N8YQX4</accession>
<keyword evidence="1" id="KW-0067">ATP-binding</keyword>
<comment type="caution">
    <text evidence="3">The sequence shown here is derived from an EMBL/GenBank/DDBJ whole genome shotgun (WGS) entry which is preliminary data.</text>
</comment>
<dbReference type="InterPro" id="IPR011009">
    <property type="entry name" value="Kinase-like_dom_sf"/>
</dbReference>
<dbReference type="OrthoDB" id="601334at2759"/>
<dbReference type="PROSITE" id="PS00107">
    <property type="entry name" value="PROTEIN_KINASE_ATP"/>
    <property type="match status" value="1"/>
</dbReference>
<sequence length="104" mass="12019">MSKEYGSTENDNKKTLSEYSEQLEKHSEKYGAQKYDYLQFNILSIIGYGGSAIVYSATFQEEKEKYALKSLNNNLILNYKSFKKLAREVIVGHLIVKVRHLAFN</sequence>
<keyword evidence="1" id="KW-0547">Nucleotide-binding</keyword>
<protein>
    <submittedName>
        <fullName evidence="3">22904_t:CDS:1</fullName>
    </submittedName>
</protein>
<name>A0A9N8YQX4_9GLOM</name>
<reference evidence="3" key="1">
    <citation type="submission" date="2021-06" db="EMBL/GenBank/DDBJ databases">
        <authorList>
            <person name="Kallberg Y."/>
            <person name="Tangrot J."/>
            <person name="Rosling A."/>
        </authorList>
    </citation>
    <scope>NUCLEOTIDE SEQUENCE</scope>
    <source>
        <strain evidence="3">MA453B</strain>
    </source>
</reference>
<feature type="binding site" evidence="1">
    <location>
        <position position="69"/>
    </location>
    <ligand>
        <name>ATP</name>
        <dbReference type="ChEBI" id="CHEBI:30616"/>
    </ligand>
</feature>
<evidence type="ECO:0000313" key="3">
    <source>
        <dbReference type="EMBL" id="CAG8446780.1"/>
    </source>
</evidence>